<keyword evidence="2" id="KW-1133">Transmembrane helix</keyword>
<proteinExistence type="predicted"/>
<feature type="domain" description="ZP" evidence="3">
    <location>
        <begin position="26"/>
        <end position="250"/>
    </location>
</feature>
<feature type="non-terminal residue" evidence="4">
    <location>
        <position position="1"/>
    </location>
</feature>
<organism evidence="4 5">
    <name type="scientific">Callosobruchus maculatus</name>
    <name type="common">Southern cowpea weevil</name>
    <name type="synonym">Pulse bruchid</name>
    <dbReference type="NCBI Taxonomy" id="64391"/>
    <lineage>
        <taxon>Eukaryota</taxon>
        <taxon>Metazoa</taxon>
        <taxon>Ecdysozoa</taxon>
        <taxon>Arthropoda</taxon>
        <taxon>Hexapoda</taxon>
        <taxon>Insecta</taxon>
        <taxon>Pterygota</taxon>
        <taxon>Neoptera</taxon>
        <taxon>Endopterygota</taxon>
        <taxon>Coleoptera</taxon>
        <taxon>Polyphaga</taxon>
        <taxon>Cucujiformia</taxon>
        <taxon>Chrysomeloidea</taxon>
        <taxon>Chrysomelidae</taxon>
        <taxon>Bruchinae</taxon>
        <taxon>Bruchini</taxon>
        <taxon>Callosobruchus</taxon>
    </lineage>
</organism>
<dbReference type="PROSITE" id="PS51034">
    <property type="entry name" value="ZP_2"/>
    <property type="match status" value="1"/>
</dbReference>
<keyword evidence="2" id="KW-0472">Membrane</keyword>
<sequence>SLYCFLHLQICSQLLDTDFIPQVSATCKGGHMHIRVSFNGSFTGAVHARDYRTPACMRNGDGSRQVQLEINLLAQPGAPDYCGLLINNRTEERSVPIAVRIHRTLELADDKFYVITCGKAGFRNARNETSLVSLRLLDGERKTTEAVYHRPYTLRTEISRPDGAYGFRVKNCFAFNKQNSTVLLVDDRGCPADENILGPFRYDEIRGVADAPLYSMFRFPDGSEVHFQCDVGLCKGPCIHPSCTSDNLRLPISDDQGLLMAATSAFVVDPGEAPLTSELCEGGVHPQWLLWLAIALGILFLLMLIVNVFLCSAMTCACARTEIVEKEPSIIEDYDPYRSWHGSQYGSRYSLNGAPQHPKGYTSGGSTMNSTRSVSSHSDHYAIVHSRPGSRGYSKHSRGPPSHMGSHYSGK</sequence>
<dbReference type="InterPro" id="IPR001507">
    <property type="entry name" value="ZP_dom"/>
</dbReference>
<feature type="transmembrane region" description="Helical" evidence="2">
    <location>
        <begin position="288"/>
        <end position="310"/>
    </location>
</feature>
<reference evidence="4 5" key="1">
    <citation type="submission" date="2019-01" db="EMBL/GenBank/DDBJ databases">
        <authorList>
            <person name="Sayadi A."/>
        </authorList>
    </citation>
    <scope>NUCLEOTIDE SEQUENCE [LARGE SCALE GENOMIC DNA]</scope>
</reference>
<dbReference type="PANTHER" id="PTHR46560">
    <property type="entry name" value="CYPHER, ISOFORM B"/>
    <property type="match status" value="1"/>
</dbReference>
<name>A0A653C6Z6_CALMS</name>
<protein>
    <recommendedName>
        <fullName evidence="3">ZP domain-containing protein</fullName>
    </recommendedName>
</protein>
<feature type="region of interest" description="Disordered" evidence="1">
    <location>
        <begin position="387"/>
        <end position="411"/>
    </location>
</feature>
<keyword evidence="5" id="KW-1185">Reference proteome</keyword>
<evidence type="ECO:0000256" key="2">
    <source>
        <dbReference type="SAM" id="Phobius"/>
    </source>
</evidence>
<gene>
    <name evidence="4" type="ORF">CALMAC_LOCUS6523</name>
</gene>
<dbReference type="OrthoDB" id="8171348at2759"/>
<evidence type="ECO:0000313" key="4">
    <source>
        <dbReference type="EMBL" id="VEN43359.1"/>
    </source>
</evidence>
<dbReference type="SMART" id="SM00241">
    <property type="entry name" value="ZP"/>
    <property type="match status" value="1"/>
</dbReference>
<keyword evidence="2" id="KW-0812">Transmembrane</keyword>
<accession>A0A653C6Z6</accession>
<dbReference type="InterPro" id="IPR057475">
    <property type="entry name" value="CUT_C"/>
</dbReference>
<dbReference type="PANTHER" id="PTHR46560:SF9">
    <property type="entry name" value="ZP DOMAIN-CONTAINING PROTEIN"/>
    <property type="match status" value="1"/>
</dbReference>
<dbReference type="Pfam" id="PF25301">
    <property type="entry name" value="CUT_C"/>
    <property type="match status" value="1"/>
</dbReference>
<evidence type="ECO:0000259" key="3">
    <source>
        <dbReference type="PROSITE" id="PS51034"/>
    </source>
</evidence>
<dbReference type="Proteomes" id="UP000410492">
    <property type="component" value="Unassembled WGS sequence"/>
</dbReference>
<evidence type="ECO:0000313" key="5">
    <source>
        <dbReference type="Proteomes" id="UP000410492"/>
    </source>
</evidence>
<evidence type="ECO:0000256" key="1">
    <source>
        <dbReference type="SAM" id="MobiDB-lite"/>
    </source>
</evidence>
<dbReference type="AlphaFoldDB" id="A0A653C6Z6"/>
<dbReference type="EMBL" id="CAACVG010007048">
    <property type="protein sequence ID" value="VEN43359.1"/>
    <property type="molecule type" value="Genomic_DNA"/>
</dbReference>